<proteinExistence type="predicted"/>
<protein>
    <submittedName>
        <fullName evidence="1">Uncharacterized protein</fullName>
    </submittedName>
</protein>
<name>A0A0A9E0D1_ARUDO</name>
<reference evidence="1" key="1">
    <citation type="submission" date="2014-09" db="EMBL/GenBank/DDBJ databases">
        <authorList>
            <person name="Magalhaes I.L.F."/>
            <person name="Oliveira U."/>
            <person name="Santos F.R."/>
            <person name="Vidigal T.H.D.A."/>
            <person name="Brescovit A.D."/>
            <person name="Santos A.J."/>
        </authorList>
    </citation>
    <scope>NUCLEOTIDE SEQUENCE</scope>
    <source>
        <tissue evidence="1">Shoot tissue taken approximately 20 cm above the soil surface</tissue>
    </source>
</reference>
<accession>A0A0A9E0D1</accession>
<dbReference type="AlphaFoldDB" id="A0A0A9E0D1"/>
<organism evidence="1">
    <name type="scientific">Arundo donax</name>
    <name type="common">Giant reed</name>
    <name type="synonym">Donax arundinaceus</name>
    <dbReference type="NCBI Taxonomy" id="35708"/>
    <lineage>
        <taxon>Eukaryota</taxon>
        <taxon>Viridiplantae</taxon>
        <taxon>Streptophyta</taxon>
        <taxon>Embryophyta</taxon>
        <taxon>Tracheophyta</taxon>
        <taxon>Spermatophyta</taxon>
        <taxon>Magnoliopsida</taxon>
        <taxon>Liliopsida</taxon>
        <taxon>Poales</taxon>
        <taxon>Poaceae</taxon>
        <taxon>PACMAD clade</taxon>
        <taxon>Arundinoideae</taxon>
        <taxon>Arundineae</taxon>
        <taxon>Arundo</taxon>
    </lineage>
</organism>
<dbReference type="EMBL" id="GBRH01204404">
    <property type="protein sequence ID" value="JAD93491.1"/>
    <property type="molecule type" value="Transcribed_RNA"/>
</dbReference>
<evidence type="ECO:0000313" key="1">
    <source>
        <dbReference type="EMBL" id="JAD93491.1"/>
    </source>
</evidence>
<reference evidence="1" key="2">
    <citation type="journal article" date="2015" name="Data Brief">
        <title>Shoot transcriptome of the giant reed, Arundo donax.</title>
        <authorList>
            <person name="Barrero R.A."/>
            <person name="Guerrero F.D."/>
            <person name="Moolhuijzen P."/>
            <person name="Goolsby J.A."/>
            <person name="Tidwell J."/>
            <person name="Bellgard S.E."/>
            <person name="Bellgard M.I."/>
        </authorList>
    </citation>
    <scope>NUCLEOTIDE SEQUENCE</scope>
    <source>
        <tissue evidence="1">Shoot tissue taken approximately 20 cm above the soil surface</tissue>
    </source>
</reference>
<sequence length="32" mass="3616">MYVMSLDGAWGLETVLVLVDGDRVNCWYALLL</sequence>